<dbReference type="RefSeq" id="WP_009481498.1">
    <property type="nucleotide sequence ID" value="NZ_BAFE01000020.1"/>
</dbReference>
<feature type="binding site" evidence="8">
    <location>
        <begin position="64"/>
        <end position="72"/>
    </location>
    <ligand>
        <name>ATP</name>
        <dbReference type="ChEBI" id="CHEBI:30616"/>
    </ligand>
</feature>
<gene>
    <name evidence="8 11" type="primary">cmk</name>
    <name evidence="11" type="ORF">MOPEL_021_00370</name>
</gene>
<dbReference type="GO" id="GO:0036430">
    <property type="term" value="F:CMP kinase activity"/>
    <property type="evidence" value="ECO:0007669"/>
    <property type="project" value="RHEA"/>
</dbReference>
<dbReference type="InterPro" id="IPR027417">
    <property type="entry name" value="P-loop_NTPase"/>
</dbReference>
<dbReference type="SUPFAM" id="SSF52540">
    <property type="entry name" value="P-loop containing nucleoside triphosphate hydrolases"/>
    <property type="match status" value="1"/>
</dbReference>
<dbReference type="NCBIfam" id="TIGR00017">
    <property type="entry name" value="cmk"/>
    <property type="match status" value="1"/>
</dbReference>
<keyword evidence="2 8" id="KW-0808">Transferase</keyword>
<evidence type="ECO:0000259" key="10">
    <source>
        <dbReference type="Pfam" id="PF02224"/>
    </source>
</evidence>
<feature type="domain" description="Cytidylate kinase" evidence="10">
    <location>
        <begin position="60"/>
        <end position="275"/>
    </location>
</feature>
<dbReference type="InterPro" id="IPR003136">
    <property type="entry name" value="Cytidylate_kin"/>
</dbReference>
<comment type="catalytic activity">
    <reaction evidence="7 8">
        <text>CMP + ATP = CDP + ADP</text>
        <dbReference type="Rhea" id="RHEA:11600"/>
        <dbReference type="ChEBI" id="CHEBI:30616"/>
        <dbReference type="ChEBI" id="CHEBI:58069"/>
        <dbReference type="ChEBI" id="CHEBI:60377"/>
        <dbReference type="ChEBI" id="CHEBI:456216"/>
        <dbReference type="EC" id="2.7.4.25"/>
    </reaction>
</comment>
<evidence type="ECO:0000256" key="2">
    <source>
        <dbReference type="ARBA" id="ARBA00022679"/>
    </source>
</evidence>
<comment type="subcellular location">
    <subcellularLocation>
        <location evidence="8">Cytoplasm</location>
    </subcellularLocation>
</comment>
<keyword evidence="4 8" id="KW-0418">Kinase</keyword>
<evidence type="ECO:0000256" key="4">
    <source>
        <dbReference type="ARBA" id="ARBA00022777"/>
    </source>
</evidence>
<organism evidence="11 12">
    <name type="scientific">Mobilicoccus pelagius NBRC 104925</name>
    <dbReference type="NCBI Taxonomy" id="1089455"/>
    <lineage>
        <taxon>Bacteria</taxon>
        <taxon>Bacillati</taxon>
        <taxon>Actinomycetota</taxon>
        <taxon>Actinomycetes</taxon>
        <taxon>Micrococcales</taxon>
        <taxon>Dermatophilaceae</taxon>
        <taxon>Mobilicoccus</taxon>
    </lineage>
</organism>
<comment type="caution">
    <text evidence="11">The sequence shown here is derived from an EMBL/GenBank/DDBJ whole genome shotgun (WGS) entry which is preliminary data.</text>
</comment>
<proteinExistence type="inferred from homology"/>
<comment type="catalytic activity">
    <reaction evidence="6 8">
        <text>dCMP + ATP = dCDP + ADP</text>
        <dbReference type="Rhea" id="RHEA:25094"/>
        <dbReference type="ChEBI" id="CHEBI:30616"/>
        <dbReference type="ChEBI" id="CHEBI:57566"/>
        <dbReference type="ChEBI" id="CHEBI:58593"/>
        <dbReference type="ChEBI" id="CHEBI:456216"/>
        <dbReference type="EC" id="2.7.4.25"/>
    </reaction>
</comment>
<dbReference type="EC" id="2.7.4.25" evidence="8"/>
<comment type="similarity">
    <text evidence="1 8">Belongs to the cytidylate kinase family. Type 1 subfamily.</text>
</comment>
<evidence type="ECO:0000256" key="5">
    <source>
        <dbReference type="ARBA" id="ARBA00022840"/>
    </source>
</evidence>
<dbReference type="GO" id="GO:0005737">
    <property type="term" value="C:cytoplasm"/>
    <property type="evidence" value="ECO:0007669"/>
    <property type="project" value="UniProtKB-SubCell"/>
</dbReference>
<keyword evidence="12" id="KW-1185">Reference proteome</keyword>
<dbReference type="AlphaFoldDB" id="H5UPE2"/>
<keyword evidence="3 8" id="KW-0547">Nucleotide-binding</keyword>
<evidence type="ECO:0000256" key="3">
    <source>
        <dbReference type="ARBA" id="ARBA00022741"/>
    </source>
</evidence>
<evidence type="ECO:0000256" key="8">
    <source>
        <dbReference type="HAMAP-Rule" id="MF_00238"/>
    </source>
</evidence>
<dbReference type="CDD" id="cd02020">
    <property type="entry name" value="CMPK"/>
    <property type="match status" value="1"/>
</dbReference>
<evidence type="ECO:0000313" key="12">
    <source>
        <dbReference type="Proteomes" id="UP000004367"/>
    </source>
</evidence>
<dbReference type="GO" id="GO:0006220">
    <property type="term" value="P:pyrimidine nucleotide metabolic process"/>
    <property type="evidence" value="ECO:0007669"/>
    <property type="project" value="UniProtKB-UniRule"/>
</dbReference>
<dbReference type="EMBL" id="BAFE01000020">
    <property type="protein sequence ID" value="GAB47600.1"/>
    <property type="molecule type" value="Genomic_DNA"/>
</dbReference>
<reference evidence="11 12" key="1">
    <citation type="submission" date="2012-02" db="EMBL/GenBank/DDBJ databases">
        <title>Whole genome shotgun sequence of Mobilicoccus pelagius NBRC 104925.</title>
        <authorList>
            <person name="Yoshida Y."/>
            <person name="Hosoyama A."/>
            <person name="Tsuchikane K."/>
            <person name="Katsumata H."/>
            <person name="Yamazaki S."/>
            <person name="Fujita N."/>
        </authorList>
    </citation>
    <scope>NUCLEOTIDE SEQUENCE [LARGE SCALE GENOMIC DNA]</scope>
    <source>
        <strain evidence="11 12">NBRC 104925</strain>
    </source>
</reference>
<feature type="compositionally biased region" description="Low complexity" evidence="9">
    <location>
        <begin position="23"/>
        <end position="55"/>
    </location>
</feature>
<dbReference type="Proteomes" id="UP000004367">
    <property type="component" value="Unassembled WGS sequence"/>
</dbReference>
<evidence type="ECO:0000256" key="9">
    <source>
        <dbReference type="SAM" id="MobiDB-lite"/>
    </source>
</evidence>
<dbReference type="GO" id="GO:0036431">
    <property type="term" value="F:dCMP kinase activity"/>
    <property type="evidence" value="ECO:0007669"/>
    <property type="project" value="InterPro"/>
</dbReference>
<accession>H5UPE2</accession>
<dbReference type="STRING" id="1089455.MOPEL_021_00370"/>
<keyword evidence="5 8" id="KW-0067">ATP-binding</keyword>
<dbReference type="Gene3D" id="3.40.50.300">
    <property type="entry name" value="P-loop containing nucleotide triphosphate hydrolases"/>
    <property type="match status" value="1"/>
</dbReference>
<dbReference type="HAMAP" id="MF_00238">
    <property type="entry name" value="Cytidyl_kinase_type1"/>
    <property type="match status" value="1"/>
</dbReference>
<feature type="region of interest" description="Disordered" evidence="9">
    <location>
        <begin position="1"/>
        <end position="73"/>
    </location>
</feature>
<protein>
    <recommendedName>
        <fullName evidence="8">Cytidylate kinase</fullName>
        <shortName evidence="8">CK</shortName>
        <ecNumber evidence="8">2.7.4.25</ecNumber>
    </recommendedName>
    <alternativeName>
        <fullName evidence="8">Cytidine monophosphate kinase</fullName>
        <shortName evidence="8">CMP kinase</shortName>
    </alternativeName>
</protein>
<sequence length="284" mass="29575">MSATDAAGEAAGQPSEETRETVAASTTSATPPAPGSAHTLGAPAPAAATPGGQTPRSVVVAIDGPSGSGKSSVSRAVARRLGLAYLDTGAMYRALTWWCLEQGIDLDDEPAVTAAASDFPLVMGTDPTDPHVRVGDADVTAEIRTTRISSAVSAVARHLPTRAILIALQRDWVDRCSVQGIVAEGRDITSVVAPDADVRLLLTASEQARLARRARELHGDSGESALAATRDEVLRRDRDDSAVTSFLEPTDGVRLLDTSDLDFDSTVDAVVRAVEAARAERAGR</sequence>
<name>H5UPE2_9MICO</name>
<dbReference type="InterPro" id="IPR011994">
    <property type="entry name" value="Cytidylate_kinase_dom"/>
</dbReference>
<evidence type="ECO:0000313" key="11">
    <source>
        <dbReference type="EMBL" id="GAB47600.1"/>
    </source>
</evidence>
<evidence type="ECO:0000256" key="6">
    <source>
        <dbReference type="ARBA" id="ARBA00047615"/>
    </source>
</evidence>
<evidence type="ECO:0000256" key="1">
    <source>
        <dbReference type="ARBA" id="ARBA00009427"/>
    </source>
</evidence>
<dbReference type="eggNOG" id="COG0283">
    <property type="taxonomic scope" value="Bacteria"/>
</dbReference>
<keyword evidence="8" id="KW-0963">Cytoplasm</keyword>
<dbReference type="Pfam" id="PF02224">
    <property type="entry name" value="Cytidylate_kin"/>
    <property type="match status" value="1"/>
</dbReference>
<evidence type="ECO:0000256" key="7">
    <source>
        <dbReference type="ARBA" id="ARBA00048478"/>
    </source>
</evidence>
<dbReference type="GO" id="GO:0005524">
    <property type="term" value="F:ATP binding"/>
    <property type="evidence" value="ECO:0007669"/>
    <property type="project" value="UniProtKB-UniRule"/>
</dbReference>